<evidence type="ECO:0000256" key="3">
    <source>
        <dbReference type="ARBA" id="ARBA00022692"/>
    </source>
</evidence>
<dbReference type="NCBIfam" id="TIGR04408">
    <property type="entry name" value="LptG_lptG"/>
    <property type="match status" value="1"/>
</dbReference>
<dbReference type="GO" id="GO:0015920">
    <property type="term" value="P:lipopolysaccharide transport"/>
    <property type="evidence" value="ECO:0007669"/>
    <property type="project" value="TreeGrafter"/>
</dbReference>
<proteinExistence type="predicted"/>
<dbReference type="InterPro" id="IPR005495">
    <property type="entry name" value="LptG/LptF_permease"/>
</dbReference>
<organism evidence="7 8">
    <name type="scientific">Bdellovibrio bacteriovorus</name>
    <dbReference type="NCBI Taxonomy" id="959"/>
    <lineage>
        <taxon>Bacteria</taxon>
        <taxon>Pseudomonadati</taxon>
        <taxon>Bdellovibrionota</taxon>
        <taxon>Bdellovibrionia</taxon>
        <taxon>Bdellovibrionales</taxon>
        <taxon>Pseudobdellovibrionaceae</taxon>
        <taxon>Bdellovibrio</taxon>
    </lineage>
</organism>
<reference evidence="7 8" key="1">
    <citation type="submission" date="2017-04" db="EMBL/GenBank/DDBJ databases">
        <title>Whole genome sequence of Bdellovibrio bacteriovorus strain SSB218315.</title>
        <authorList>
            <person name="Oyedara O."/>
            <person name="Rodriguez-Perez M.A."/>
        </authorList>
    </citation>
    <scope>NUCLEOTIDE SEQUENCE [LARGE SCALE GENOMIC DNA]</scope>
    <source>
        <strain evidence="7 8">SSB218315</strain>
    </source>
</reference>
<evidence type="ECO:0000256" key="2">
    <source>
        <dbReference type="ARBA" id="ARBA00022475"/>
    </source>
</evidence>
<comment type="subcellular location">
    <subcellularLocation>
        <location evidence="1">Cell membrane</location>
        <topology evidence="1">Multi-pass membrane protein</topology>
    </subcellularLocation>
</comment>
<accession>A0A1Z3N6G8</accession>
<protein>
    <submittedName>
        <fullName evidence="7">LPS export ABC transporter permease LptG</fullName>
    </submittedName>
</protein>
<evidence type="ECO:0000256" key="1">
    <source>
        <dbReference type="ARBA" id="ARBA00004651"/>
    </source>
</evidence>
<feature type="transmembrane region" description="Helical" evidence="6">
    <location>
        <begin position="333"/>
        <end position="354"/>
    </location>
</feature>
<keyword evidence="5 6" id="KW-0472">Membrane</keyword>
<keyword evidence="3 6" id="KW-0812">Transmembrane</keyword>
<sequence>MNRIDRYTAWLFVGYFVGGLLVFLTLFTAVDAMSTMVNYKDVAPSALVNYYLYSFPGIISQLLPVACLLGVILTLTSLNKANELVALFASGMSLIRIAVPMLLLVAVISALGYMAADRVLPRATKQKNYILYYDLKKEPHRFSTIRTDRIWYRSKNSIFNIKTLNAKGDGAQGLTMYFFSDEWDLVQMITAAQVKIQGAQWLLEQGTVTIFNKDSSFPLTSPFKTKSIVMAEDSKDLQSAGQTADMMSQKELEHFIDKNKAAGLDTVAYEVDYHSKISFAFAGLVMCLLGIPFSVGRARSGGTMLNVGICLALVFAYYVFYSSGITLGQHGTLPPVAAAWAPNIVMLIVAFVLLKKLKR</sequence>
<feature type="transmembrane region" description="Helical" evidence="6">
    <location>
        <begin position="94"/>
        <end position="116"/>
    </location>
</feature>
<dbReference type="PANTHER" id="PTHR33529:SF6">
    <property type="entry name" value="YJGP_YJGQ FAMILY PERMEASE"/>
    <property type="match status" value="1"/>
</dbReference>
<feature type="transmembrane region" description="Helical" evidence="6">
    <location>
        <begin position="7"/>
        <end position="30"/>
    </location>
</feature>
<dbReference type="Pfam" id="PF03739">
    <property type="entry name" value="LptF_LptG"/>
    <property type="match status" value="1"/>
</dbReference>
<evidence type="ECO:0000256" key="5">
    <source>
        <dbReference type="ARBA" id="ARBA00023136"/>
    </source>
</evidence>
<dbReference type="EMBL" id="CP020946">
    <property type="protein sequence ID" value="ASD63064.1"/>
    <property type="molecule type" value="Genomic_DNA"/>
</dbReference>
<dbReference type="OrthoDB" id="9780716at2"/>
<evidence type="ECO:0000313" key="7">
    <source>
        <dbReference type="EMBL" id="ASD63064.1"/>
    </source>
</evidence>
<dbReference type="PANTHER" id="PTHR33529">
    <property type="entry name" value="SLR0882 PROTEIN-RELATED"/>
    <property type="match status" value="1"/>
</dbReference>
<keyword evidence="2" id="KW-1003">Cell membrane</keyword>
<evidence type="ECO:0000313" key="8">
    <source>
        <dbReference type="Proteomes" id="UP000197003"/>
    </source>
</evidence>
<evidence type="ECO:0000256" key="6">
    <source>
        <dbReference type="SAM" id="Phobius"/>
    </source>
</evidence>
<dbReference type="Proteomes" id="UP000197003">
    <property type="component" value="Chromosome"/>
</dbReference>
<gene>
    <name evidence="7" type="ORF">B9G79_05515</name>
</gene>
<keyword evidence="4 6" id="KW-1133">Transmembrane helix</keyword>
<evidence type="ECO:0000256" key="4">
    <source>
        <dbReference type="ARBA" id="ARBA00022989"/>
    </source>
</evidence>
<feature type="transmembrane region" description="Helical" evidence="6">
    <location>
        <begin position="277"/>
        <end position="296"/>
    </location>
</feature>
<feature type="transmembrane region" description="Helical" evidence="6">
    <location>
        <begin position="303"/>
        <end position="321"/>
    </location>
</feature>
<dbReference type="GO" id="GO:0055085">
    <property type="term" value="P:transmembrane transport"/>
    <property type="evidence" value="ECO:0007669"/>
    <property type="project" value="InterPro"/>
</dbReference>
<feature type="transmembrane region" description="Helical" evidence="6">
    <location>
        <begin position="50"/>
        <end position="73"/>
    </location>
</feature>
<dbReference type="InterPro" id="IPR030923">
    <property type="entry name" value="LptG"/>
</dbReference>
<dbReference type="RefSeq" id="WP_088564646.1">
    <property type="nucleotide sequence ID" value="NZ_CP020946.1"/>
</dbReference>
<name>A0A1Z3N6G8_BDEBC</name>
<dbReference type="GO" id="GO:0043190">
    <property type="term" value="C:ATP-binding cassette (ABC) transporter complex"/>
    <property type="evidence" value="ECO:0007669"/>
    <property type="project" value="InterPro"/>
</dbReference>
<dbReference type="AlphaFoldDB" id="A0A1Z3N6G8"/>